<dbReference type="GO" id="GO:0005048">
    <property type="term" value="F:signal sequence binding"/>
    <property type="evidence" value="ECO:0007669"/>
    <property type="project" value="UniProtKB-UniRule"/>
</dbReference>
<protein>
    <recommendedName>
        <fullName evidence="4">Chaperone NapD</fullName>
    </recommendedName>
    <alternativeName>
        <fullName evidence="4">NapA signal peptide-binding chaperone NapD</fullName>
    </alternativeName>
</protein>
<keyword evidence="2 4" id="KW-0963">Cytoplasm</keyword>
<dbReference type="AlphaFoldDB" id="A0A4P9VGV6"/>
<reference evidence="5 6" key="1">
    <citation type="submission" date="2017-04" db="EMBL/GenBank/DDBJ databases">
        <title>Draft genome sequence of Zooshikella ganghwensis VG4 isolated from Red Sea sediments.</title>
        <authorList>
            <person name="Rehman Z."/>
            <person name="Alam I."/>
            <person name="Kamau A."/>
            <person name="Bajic V."/>
            <person name="Leiknes T."/>
        </authorList>
    </citation>
    <scope>NUCLEOTIDE SEQUENCE [LARGE SCALE GENOMIC DNA]</scope>
    <source>
        <strain evidence="5 6">VG4</strain>
    </source>
</reference>
<dbReference type="Proteomes" id="UP000257039">
    <property type="component" value="Unassembled WGS sequence"/>
</dbReference>
<evidence type="ECO:0000256" key="3">
    <source>
        <dbReference type="ARBA" id="ARBA00023186"/>
    </source>
</evidence>
<dbReference type="PANTHER" id="PTHR38603">
    <property type="entry name" value="CHAPERONE NAPD"/>
    <property type="match status" value="1"/>
</dbReference>
<dbReference type="RefSeq" id="WP_094785910.1">
    <property type="nucleotide sequence ID" value="NZ_NDXW01000001.1"/>
</dbReference>
<keyword evidence="6" id="KW-1185">Reference proteome</keyword>
<evidence type="ECO:0000256" key="4">
    <source>
        <dbReference type="HAMAP-Rule" id="MF_02200"/>
    </source>
</evidence>
<dbReference type="HAMAP" id="MF_02200">
    <property type="entry name" value="NapD"/>
    <property type="match status" value="1"/>
</dbReference>
<dbReference type="Pfam" id="PF03927">
    <property type="entry name" value="NapD"/>
    <property type="match status" value="1"/>
</dbReference>
<accession>A0A4P9VGV6</accession>
<dbReference type="GO" id="GO:0051224">
    <property type="term" value="P:negative regulation of protein transport"/>
    <property type="evidence" value="ECO:0007669"/>
    <property type="project" value="UniProtKB-UniRule"/>
</dbReference>
<dbReference type="InterPro" id="IPR005623">
    <property type="entry name" value="Chaperone_NapD_NO3_reduct"/>
</dbReference>
<comment type="subcellular location">
    <subcellularLocation>
        <location evidence="1 4">Cytoplasm</location>
    </subcellularLocation>
</comment>
<sequence length="98" mass="10849">MPSCNADSLPHFSSIIIYCLPDKNKQVIPALQSQAGTEVYSTDGKGKIIALLESPDYSSLMSSLKTFSHLPFVISCQLVFHYAADNEVAHEFFEKSLH</sequence>
<comment type="similarity">
    <text evidence="4">Belongs to the NapD family.</text>
</comment>
<gene>
    <name evidence="4" type="primary">napD</name>
    <name evidence="5" type="ORF">B9G39_02485</name>
</gene>
<comment type="subunit">
    <text evidence="4">Interacts with the cytoplasmic NapA precursor.</text>
</comment>
<organism evidence="5 6">
    <name type="scientific">Zooshikella ganghwensis</name>
    <dbReference type="NCBI Taxonomy" id="202772"/>
    <lineage>
        <taxon>Bacteria</taxon>
        <taxon>Pseudomonadati</taxon>
        <taxon>Pseudomonadota</taxon>
        <taxon>Gammaproteobacteria</taxon>
        <taxon>Oceanospirillales</taxon>
        <taxon>Zooshikellaceae</taxon>
        <taxon>Zooshikella</taxon>
    </lineage>
</organism>
<evidence type="ECO:0000256" key="2">
    <source>
        <dbReference type="ARBA" id="ARBA00022490"/>
    </source>
</evidence>
<dbReference type="EMBL" id="NDXW01000001">
    <property type="protein sequence ID" value="RDH42398.1"/>
    <property type="molecule type" value="Genomic_DNA"/>
</dbReference>
<comment type="function">
    <text evidence="4">Chaperone for NapA, the catalytic subunit of the periplasmic nitrate reductase. It binds directly and specifically to the twin-arginine signal peptide of NapA, preventing premature interaction with the Tat translocase and premature export.</text>
</comment>
<dbReference type="PANTHER" id="PTHR38603:SF1">
    <property type="entry name" value="CHAPERONE NAPD"/>
    <property type="match status" value="1"/>
</dbReference>
<evidence type="ECO:0000313" key="5">
    <source>
        <dbReference type="EMBL" id="RDH42398.1"/>
    </source>
</evidence>
<keyword evidence="3 4" id="KW-0143">Chaperone</keyword>
<dbReference type="Gene3D" id="3.30.70.920">
    <property type="match status" value="1"/>
</dbReference>
<name>A0A4P9VGV6_9GAMM</name>
<comment type="caution">
    <text evidence="5">The sequence shown here is derived from an EMBL/GenBank/DDBJ whole genome shotgun (WGS) entry which is preliminary data.</text>
</comment>
<proteinExistence type="inferred from homology"/>
<evidence type="ECO:0000256" key="1">
    <source>
        <dbReference type="ARBA" id="ARBA00004496"/>
    </source>
</evidence>
<evidence type="ECO:0000313" key="6">
    <source>
        <dbReference type="Proteomes" id="UP000257039"/>
    </source>
</evidence>
<dbReference type="GO" id="GO:0005737">
    <property type="term" value="C:cytoplasm"/>
    <property type="evidence" value="ECO:0007669"/>
    <property type="project" value="UniProtKB-SubCell"/>
</dbReference>